<keyword evidence="5" id="KW-1185">Reference proteome</keyword>
<evidence type="ECO:0000259" key="3">
    <source>
        <dbReference type="Pfam" id="PF16861"/>
    </source>
</evidence>
<dbReference type="SUPFAM" id="SSF53067">
    <property type="entry name" value="Actin-like ATPase domain"/>
    <property type="match status" value="1"/>
</dbReference>
<dbReference type="Gene3D" id="3.90.870.20">
    <property type="entry name" value="Carbamoyltransferase, C-terminal domain"/>
    <property type="match status" value="1"/>
</dbReference>
<keyword evidence="4" id="KW-0808">Transferase</keyword>
<dbReference type="InterPro" id="IPR043129">
    <property type="entry name" value="ATPase_NBD"/>
</dbReference>
<dbReference type="Pfam" id="PF16861">
    <property type="entry name" value="Carbam_trans_C"/>
    <property type="match status" value="1"/>
</dbReference>
<dbReference type="InterPro" id="IPR003696">
    <property type="entry name" value="Carbtransf_dom"/>
</dbReference>
<proteinExistence type="inferred from homology"/>
<dbReference type="GO" id="GO:0016740">
    <property type="term" value="F:transferase activity"/>
    <property type="evidence" value="ECO:0007669"/>
    <property type="project" value="UniProtKB-KW"/>
</dbReference>
<dbReference type="RefSeq" id="WP_222932172.1">
    <property type="nucleotide sequence ID" value="NZ_JABZEO010000001.1"/>
</dbReference>
<dbReference type="CDD" id="cd24098">
    <property type="entry name" value="ASKHA_NBD_TobZ_N"/>
    <property type="match status" value="1"/>
</dbReference>
<evidence type="ECO:0000259" key="2">
    <source>
        <dbReference type="Pfam" id="PF02543"/>
    </source>
</evidence>
<evidence type="ECO:0000256" key="1">
    <source>
        <dbReference type="ARBA" id="ARBA00006129"/>
    </source>
</evidence>
<dbReference type="PANTHER" id="PTHR34847:SF1">
    <property type="entry name" value="NODULATION PROTEIN U"/>
    <property type="match status" value="1"/>
</dbReference>
<evidence type="ECO:0000313" key="4">
    <source>
        <dbReference type="EMBL" id="NVZ07783.1"/>
    </source>
</evidence>
<dbReference type="Pfam" id="PF02543">
    <property type="entry name" value="Carbam_trans_N"/>
    <property type="match status" value="1"/>
</dbReference>
<comment type="similarity">
    <text evidence="1">Belongs to the NodU/CmcH family.</text>
</comment>
<feature type="domain" description="Carbamoyltransferase C-terminal" evidence="3">
    <location>
        <begin position="404"/>
        <end position="593"/>
    </location>
</feature>
<name>A0A850RF71_9GAMM</name>
<dbReference type="InterPro" id="IPR031730">
    <property type="entry name" value="Carbam_trans_C"/>
</dbReference>
<accession>A0A850RF71</accession>
<dbReference type="AlphaFoldDB" id="A0A850RF71"/>
<dbReference type="PANTHER" id="PTHR34847">
    <property type="entry name" value="NODULATION PROTEIN U"/>
    <property type="match status" value="1"/>
</dbReference>
<evidence type="ECO:0000313" key="5">
    <source>
        <dbReference type="Proteomes" id="UP000592294"/>
    </source>
</evidence>
<reference evidence="4 5" key="1">
    <citation type="submission" date="2020-06" db="EMBL/GenBank/DDBJ databases">
        <title>Whole-genome sequence of Allochromatium humboldtianum DSM 21881, type strain.</title>
        <authorList>
            <person name="Kyndt J.A."/>
            <person name="Meyer T.E."/>
        </authorList>
    </citation>
    <scope>NUCLEOTIDE SEQUENCE [LARGE SCALE GENOMIC DNA]</scope>
    <source>
        <strain evidence="4 5">DSM 21881</strain>
    </source>
</reference>
<feature type="domain" description="Carbamoyltransferase" evidence="2">
    <location>
        <begin position="3"/>
        <end position="347"/>
    </location>
</feature>
<dbReference type="InterPro" id="IPR038152">
    <property type="entry name" value="Carbam_trans_C_sf"/>
</dbReference>
<organism evidence="4 5">
    <name type="scientific">Allochromatium humboldtianum</name>
    <dbReference type="NCBI Taxonomy" id="504901"/>
    <lineage>
        <taxon>Bacteria</taxon>
        <taxon>Pseudomonadati</taxon>
        <taxon>Pseudomonadota</taxon>
        <taxon>Gammaproteobacteria</taxon>
        <taxon>Chromatiales</taxon>
        <taxon>Chromatiaceae</taxon>
        <taxon>Allochromatium</taxon>
    </lineage>
</organism>
<sequence length="612" mass="68704">MDILGISAFYHDSAACLVRDGRILAAAQEERFSRKKHDAGFPAAAIRFCLEKGGVGLDDIDHVVFYDKPLLKFERLLETYLAYAPGGLRSFLTSMPVWLNEKLDLKRLLRQELAAIGTLSEQQRPPLLFAQHHQSHAASAFFPSPFERAAVLCMDGVGEWATTSVWLGEGNRLEPKWEIRFPHSLGLLYSAFTYFTGFKVNSGEYKLMGLAPYGEPIFKDLILERLLDLKEDGTFRLDMRYFDYAQGLTMTNRRFERLFGGPRRQPEAEITQREMDLAASIQAVTEEVVLRLGRTVHQELGVEHLCLAGGVALNCVANGRLLREGPFESIWTQPAAGDAGAALGAALSVWHQYLDRPRIPAAGDAMHGAYLGPEFADDEIAAFLDASSIPNQRLDDETLMMRVAELLAEEKVIGWFQGAMEFGPRALGARSILGDPRSPRMQSVMNLKIKYRESFRPFAPAVLAERVSDYFEHSGPSPYMLITAAVQPSRRLDTEAEGASLFGLDKLRVQRSQIPAVTHVDHSARIQTVHRETNPRFHRLIETFAERTGCPMLINTSFNVRGEPIVCTPEDAFRCFMQTEMDYLVLGNHVLAKHEQRPAARDQAWLSQFELD</sequence>
<dbReference type="Gene3D" id="3.30.420.40">
    <property type="match status" value="2"/>
</dbReference>
<protein>
    <submittedName>
        <fullName evidence="4">Carbamoyltransferase</fullName>
    </submittedName>
</protein>
<dbReference type="EMBL" id="JABZEO010000001">
    <property type="protein sequence ID" value="NVZ07783.1"/>
    <property type="molecule type" value="Genomic_DNA"/>
</dbReference>
<gene>
    <name evidence="4" type="ORF">HW932_00735</name>
</gene>
<dbReference type="InterPro" id="IPR051338">
    <property type="entry name" value="NodU/CmcH_Carbamoyltrnsfr"/>
</dbReference>
<comment type="caution">
    <text evidence="4">The sequence shown here is derived from an EMBL/GenBank/DDBJ whole genome shotgun (WGS) entry which is preliminary data.</text>
</comment>
<dbReference type="Proteomes" id="UP000592294">
    <property type="component" value="Unassembled WGS sequence"/>
</dbReference>